<dbReference type="Proteomes" id="UP000005953">
    <property type="component" value="Unassembled WGS sequence"/>
</dbReference>
<feature type="chain" id="PRO_5002665168" description="Golgi pH regulator conserved domain-containing protein" evidence="1">
    <location>
        <begin position="24"/>
        <end position="148"/>
    </location>
</feature>
<feature type="domain" description="Golgi pH regulator conserved" evidence="2">
    <location>
        <begin position="9"/>
        <end position="59"/>
    </location>
</feature>
<accession>A4BH55</accession>
<evidence type="ECO:0000259" key="2">
    <source>
        <dbReference type="Pfam" id="PF12537"/>
    </source>
</evidence>
<dbReference type="Pfam" id="PF12537">
    <property type="entry name" value="GPHR_N"/>
    <property type="match status" value="1"/>
</dbReference>
<dbReference type="GO" id="GO:0016020">
    <property type="term" value="C:membrane"/>
    <property type="evidence" value="ECO:0007669"/>
    <property type="project" value="InterPro"/>
</dbReference>
<evidence type="ECO:0000313" key="4">
    <source>
        <dbReference type="Proteomes" id="UP000005953"/>
    </source>
</evidence>
<dbReference type="RefSeq" id="WP_008043088.1">
    <property type="nucleotide sequence ID" value="NZ_CH724150.1"/>
</dbReference>
<feature type="signal peptide" evidence="1">
    <location>
        <begin position="1"/>
        <end position="23"/>
    </location>
</feature>
<sequence>MKVVSRLATGVSLIALLSGAAAAETLYQIESAELNGLTLFEQVLTESTAVTVKPQLSTTATGDVGVLNQCLWSVIVTPGTDPVDLKPGKMICVGPQQEVLEATPQGVIEPFGACVDDCTSWSVDGDVQVTMSLSAPLSFSLQPRNERK</sequence>
<evidence type="ECO:0000256" key="1">
    <source>
        <dbReference type="SAM" id="SignalP"/>
    </source>
</evidence>
<dbReference type="InterPro" id="IPR022535">
    <property type="entry name" value="Golgi_pH-regulator_cons_dom"/>
</dbReference>
<evidence type="ECO:0000313" key="3">
    <source>
        <dbReference type="EMBL" id="EAR08554.1"/>
    </source>
</evidence>
<comment type="caution">
    <text evidence="3">The sequence shown here is derived from an EMBL/GenBank/DDBJ whole genome shotgun (WGS) entry which is preliminary data.</text>
</comment>
<protein>
    <recommendedName>
        <fullName evidence="2">Golgi pH regulator conserved domain-containing protein</fullName>
    </recommendedName>
</protein>
<dbReference type="EMBL" id="AAOE01000019">
    <property type="protein sequence ID" value="EAR08554.1"/>
    <property type="molecule type" value="Genomic_DNA"/>
</dbReference>
<keyword evidence="4" id="KW-1185">Reference proteome</keyword>
<proteinExistence type="predicted"/>
<gene>
    <name evidence="3" type="ORF">MED297_15070</name>
</gene>
<dbReference type="HOGENOM" id="CLU_1757337_0_0_6"/>
<organism evidence="3 4">
    <name type="scientific">Reinekea blandensis MED297</name>
    <dbReference type="NCBI Taxonomy" id="314283"/>
    <lineage>
        <taxon>Bacteria</taxon>
        <taxon>Pseudomonadati</taxon>
        <taxon>Pseudomonadota</taxon>
        <taxon>Gammaproteobacteria</taxon>
        <taxon>Oceanospirillales</taxon>
        <taxon>Saccharospirillaceae</taxon>
        <taxon>Reinekea</taxon>
    </lineage>
</organism>
<reference evidence="3 4" key="1">
    <citation type="submission" date="2006-02" db="EMBL/GenBank/DDBJ databases">
        <authorList>
            <person name="Pinhassi J."/>
            <person name="Pedros-Alio C."/>
            <person name="Ferriera S."/>
            <person name="Johnson J."/>
            <person name="Kravitz S."/>
            <person name="Halpern A."/>
            <person name="Remington K."/>
            <person name="Beeson K."/>
            <person name="Tran B."/>
            <person name="Rogers Y.-H."/>
            <person name="Friedman R."/>
            <person name="Venter J.C."/>
        </authorList>
    </citation>
    <scope>NUCLEOTIDE SEQUENCE [LARGE SCALE GENOMIC DNA]</scope>
    <source>
        <strain evidence="3 4">MED297</strain>
    </source>
</reference>
<keyword evidence="1" id="KW-0732">Signal</keyword>
<name>A4BH55_9GAMM</name>
<dbReference type="OrthoDB" id="6198023at2"/>
<dbReference type="AlphaFoldDB" id="A4BH55"/>